<evidence type="ECO:0000313" key="2">
    <source>
        <dbReference type="EnsemblMetazoa" id="GBRI000948-PA"/>
    </source>
</evidence>
<dbReference type="VEuPathDB" id="VectorBase:GBRI000948"/>
<keyword evidence="1" id="KW-0472">Membrane</keyword>
<reference evidence="3" key="1">
    <citation type="submission" date="2014-03" db="EMBL/GenBank/DDBJ databases">
        <authorList>
            <person name="Aksoy S."/>
            <person name="Warren W."/>
            <person name="Wilson R.K."/>
        </authorList>
    </citation>
    <scope>NUCLEOTIDE SEQUENCE [LARGE SCALE GENOMIC DNA]</scope>
    <source>
        <strain evidence="3">IAEA</strain>
    </source>
</reference>
<dbReference type="Proteomes" id="UP000091820">
    <property type="component" value="Unassembled WGS sequence"/>
</dbReference>
<organism evidence="2 3">
    <name type="scientific">Glossina brevipalpis</name>
    <dbReference type="NCBI Taxonomy" id="37001"/>
    <lineage>
        <taxon>Eukaryota</taxon>
        <taxon>Metazoa</taxon>
        <taxon>Ecdysozoa</taxon>
        <taxon>Arthropoda</taxon>
        <taxon>Hexapoda</taxon>
        <taxon>Insecta</taxon>
        <taxon>Pterygota</taxon>
        <taxon>Neoptera</taxon>
        <taxon>Endopterygota</taxon>
        <taxon>Diptera</taxon>
        <taxon>Brachycera</taxon>
        <taxon>Muscomorpha</taxon>
        <taxon>Hippoboscoidea</taxon>
        <taxon>Glossinidae</taxon>
        <taxon>Glossina</taxon>
    </lineage>
</organism>
<keyword evidence="1" id="KW-0812">Transmembrane</keyword>
<accession>A0A1A9VZX5</accession>
<dbReference type="AlphaFoldDB" id="A0A1A9VZX5"/>
<keyword evidence="1" id="KW-1133">Transmembrane helix</keyword>
<evidence type="ECO:0000313" key="3">
    <source>
        <dbReference type="Proteomes" id="UP000091820"/>
    </source>
</evidence>
<name>A0A1A9VZX5_9MUSC</name>
<protein>
    <submittedName>
        <fullName evidence="2">Uncharacterized protein</fullName>
    </submittedName>
</protein>
<proteinExistence type="predicted"/>
<keyword evidence="3" id="KW-1185">Reference proteome</keyword>
<reference evidence="2" key="2">
    <citation type="submission" date="2020-05" db="UniProtKB">
        <authorList>
            <consortium name="EnsemblMetazoa"/>
        </authorList>
    </citation>
    <scope>IDENTIFICATION</scope>
    <source>
        <strain evidence="2">IAEA</strain>
    </source>
</reference>
<evidence type="ECO:0000256" key="1">
    <source>
        <dbReference type="SAM" id="Phobius"/>
    </source>
</evidence>
<sequence length="123" mass="14401">MQNEFLKYQQHLKRILARIYGESFKLLLLLLFSAFSMASMYLSNECVNMFVKEHIVLHASFCHRKAAALKKRVAIFNFYIKHFNSTDRIFAAKPPSTLTTENLTKIYCVHLGNRKINTPRLFV</sequence>
<feature type="transmembrane region" description="Helical" evidence="1">
    <location>
        <begin position="23"/>
        <end position="42"/>
    </location>
</feature>
<dbReference type="EnsemblMetazoa" id="GBRI000948-RA">
    <property type="protein sequence ID" value="GBRI000948-PA"/>
    <property type="gene ID" value="GBRI000948"/>
</dbReference>